<feature type="transmembrane region" description="Helical" evidence="6">
    <location>
        <begin position="374"/>
        <end position="395"/>
    </location>
</feature>
<dbReference type="Pfam" id="PF01061">
    <property type="entry name" value="ABC2_membrane"/>
    <property type="match status" value="1"/>
</dbReference>
<evidence type="ECO:0000256" key="6">
    <source>
        <dbReference type="SAM" id="Phobius"/>
    </source>
</evidence>
<keyword evidence="2" id="KW-0813">Transport</keyword>
<reference evidence="8 9" key="1">
    <citation type="journal article" date="2024" name="Nat. Commun.">
        <title>Phylogenomics reveals the evolutionary origins of lichenization in chlorophyte algae.</title>
        <authorList>
            <person name="Puginier C."/>
            <person name="Libourel C."/>
            <person name="Otte J."/>
            <person name="Skaloud P."/>
            <person name="Haon M."/>
            <person name="Grisel S."/>
            <person name="Petersen M."/>
            <person name="Berrin J.G."/>
            <person name="Delaux P.M."/>
            <person name="Dal Grande F."/>
            <person name="Keller J."/>
        </authorList>
    </citation>
    <scope>NUCLEOTIDE SEQUENCE [LARGE SCALE GENOMIC DNA]</scope>
    <source>
        <strain evidence="8 9">SAG 216-7</strain>
    </source>
</reference>
<sequence length="403" mass="45785">MALTKTHNSITVCATIHSPSPQTFNLFDKVIILLRGRIVYFGDNGIGAASYFEKRFPDVDPLDGNGTNANCAEWLLSITTQADRDGRADEFADAYAESELYAENARLMTSRPGMESRTSITTIQELAVTQGTVTPFWWGLWVLVKYRMASNYKDPKFLLGRIVDKLLCCVVLIILYYGLGKNTAPENLINVSSLLYMYTVLPGFAAISYMPGLVLERPLYIRERSDGLYSTVSYLLSKMVEEMVVILFVSLVVSACIFFAVGFHGQYILFWLVYLITISIGMVVGYVVAAYASDLDVANGILPGYIMGLYFFTGYALRLQDLPKWIGWFHYLDFLHYAWASLMLNEFESRPTIFLGNQSFLEYYGLPQHGISKWQYLGIEVLFFIMFFCLAWLALEYKKHGKR</sequence>
<keyword evidence="5 6" id="KW-0472">Membrane</keyword>
<dbReference type="PANTHER" id="PTHR48041:SF91">
    <property type="entry name" value="ABC TRANSPORTER G FAMILY MEMBER 28"/>
    <property type="match status" value="1"/>
</dbReference>
<evidence type="ECO:0000313" key="8">
    <source>
        <dbReference type="EMBL" id="KAK9905972.1"/>
    </source>
</evidence>
<evidence type="ECO:0000259" key="7">
    <source>
        <dbReference type="Pfam" id="PF01061"/>
    </source>
</evidence>
<feature type="transmembrane region" description="Helical" evidence="6">
    <location>
        <begin position="268"/>
        <end position="290"/>
    </location>
</feature>
<organism evidence="8 9">
    <name type="scientific">Coccomyxa subellipsoidea</name>
    <dbReference type="NCBI Taxonomy" id="248742"/>
    <lineage>
        <taxon>Eukaryota</taxon>
        <taxon>Viridiplantae</taxon>
        <taxon>Chlorophyta</taxon>
        <taxon>core chlorophytes</taxon>
        <taxon>Trebouxiophyceae</taxon>
        <taxon>Trebouxiophyceae incertae sedis</taxon>
        <taxon>Coccomyxaceae</taxon>
        <taxon>Coccomyxa</taxon>
    </lineage>
</organism>
<feature type="domain" description="ABC-2 type transporter transmembrane" evidence="7">
    <location>
        <begin position="140"/>
        <end position="347"/>
    </location>
</feature>
<evidence type="ECO:0000256" key="1">
    <source>
        <dbReference type="ARBA" id="ARBA00004141"/>
    </source>
</evidence>
<evidence type="ECO:0000256" key="2">
    <source>
        <dbReference type="ARBA" id="ARBA00022448"/>
    </source>
</evidence>
<comment type="subcellular location">
    <subcellularLocation>
        <location evidence="1">Membrane</location>
        <topology evidence="1">Multi-pass membrane protein</topology>
    </subcellularLocation>
</comment>
<feature type="transmembrane region" description="Helical" evidence="6">
    <location>
        <begin position="297"/>
        <end position="317"/>
    </location>
</feature>
<gene>
    <name evidence="8" type="ORF">WJX75_009909</name>
</gene>
<evidence type="ECO:0000313" key="9">
    <source>
        <dbReference type="Proteomes" id="UP001491310"/>
    </source>
</evidence>
<comment type="caution">
    <text evidence="8">The sequence shown here is derived from an EMBL/GenBank/DDBJ whole genome shotgun (WGS) entry which is preliminary data.</text>
</comment>
<dbReference type="EMBL" id="JALJOT010000011">
    <property type="protein sequence ID" value="KAK9905972.1"/>
    <property type="molecule type" value="Genomic_DNA"/>
</dbReference>
<evidence type="ECO:0000256" key="5">
    <source>
        <dbReference type="ARBA" id="ARBA00023136"/>
    </source>
</evidence>
<evidence type="ECO:0000256" key="4">
    <source>
        <dbReference type="ARBA" id="ARBA00022989"/>
    </source>
</evidence>
<feature type="transmembrane region" description="Helical" evidence="6">
    <location>
        <begin position="195"/>
        <end position="215"/>
    </location>
</feature>
<protein>
    <recommendedName>
        <fullName evidence="7">ABC-2 type transporter transmembrane domain-containing protein</fullName>
    </recommendedName>
</protein>
<accession>A0ABR2YIH3</accession>
<proteinExistence type="predicted"/>
<feature type="transmembrane region" description="Helical" evidence="6">
    <location>
        <begin position="157"/>
        <end position="179"/>
    </location>
</feature>
<dbReference type="InterPro" id="IPR050352">
    <property type="entry name" value="ABCG_transporters"/>
</dbReference>
<keyword evidence="4 6" id="KW-1133">Transmembrane helix</keyword>
<keyword evidence="3 6" id="KW-0812">Transmembrane</keyword>
<name>A0ABR2YIH3_9CHLO</name>
<feature type="transmembrane region" description="Helical" evidence="6">
    <location>
        <begin position="243"/>
        <end position="262"/>
    </location>
</feature>
<evidence type="ECO:0000256" key="3">
    <source>
        <dbReference type="ARBA" id="ARBA00022692"/>
    </source>
</evidence>
<dbReference type="PANTHER" id="PTHR48041">
    <property type="entry name" value="ABC TRANSPORTER G FAMILY MEMBER 28"/>
    <property type="match status" value="1"/>
</dbReference>
<dbReference type="Proteomes" id="UP001491310">
    <property type="component" value="Unassembled WGS sequence"/>
</dbReference>
<keyword evidence="9" id="KW-1185">Reference proteome</keyword>
<dbReference type="InterPro" id="IPR013525">
    <property type="entry name" value="ABC2_TM"/>
</dbReference>